<comment type="similarity">
    <text evidence="1">Belongs to the RutC family.</text>
</comment>
<dbReference type="PANTHER" id="PTHR11803">
    <property type="entry name" value="2-IMINOBUTANOATE/2-IMINOPROPANOATE DEAMINASE RIDA"/>
    <property type="match status" value="1"/>
</dbReference>
<dbReference type="Proteomes" id="UP001501570">
    <property type="component" value="Unassembled WGS sequence"/>
</dbReference>
<reference evidence="3" key="1">
    <citation type="journal article" date="2019" name="Int. J. Syst. Evol. Microbiol.">
        <title>The Global Catalogue of Microorganisms (GCM) 10K type strain sequencing project: providing services to taxonomists for standard genome sequencing and annotation.</title>
        <authorList>
            <consortium name="The Broad Institute Genomics Platform"/>
            <consortium name="The Broad Institute Genome Sequencing Center for Infectious Disease"/>
            <person name="Wu L."/>
            <person name="Ma J."/>
        </authorList>
    </citation>
    <scope>NUCLEOTIDE SEQUENCE [LARGE SCALE GENOMIC DNA]</scope>
    <source>
        <strain evidence="3">JCM 18304</strain>
    </source>
</reference>
<dbReference type="InterPro" id="IPR035959">
    <property type="entry name" value="RutC-like_sf"/>
</dbReference>
<proteinExistence type="inferred from homology"/>
<evidence type="ECO:0000313" key="2">
    <source>
        <dbReference type="EMBL" id="GAA5178960.1"/>
    </source>
</evidence>
<evidence type="ECO:0000256" key="1">
    <source>
        <dbReference type="ARBA" id="ARBA00010552"/>
    </source>
</evidence>
<dbReference type="Pfam" id="PF01042">
    <property type="entry name" value="Ribonuc_L-PSP"/>
    <property type="match status" value="1"/>
</dbReference>
<protein>
    <submittedName>
        <fullName evidence="2">RidA family protein</fullName>
    </submittedName>
</protein>
<dbReference type="SUPFAM" id="SSF55298">
    <property type="entry name" value="YjgF-like"/>
    <property type="match status" value="1"/>
</dbReference>
<dbReference type="EMBL" id="BAABJQ010000002">
    <property type="protein sequence ID" value="GAA5178960.1"/>
    <property type="molecule type" value="Genomic_DNA"/>
</dbReference>
<dbReference type="Gene3D" id="3.30.1330.40">
    <property type="entry name" value="RutC-like"/>
    <property type="match status" value="1"/>
</dbReference>
<gene>
    <name evidence="2" type="ORF">GCM10023322_07430</name>
</gene>
<name>A0ABP9RKP4_9ACTN</name>
<evidence type="ECO:0000313" key="3">
    <source>
        <dbReference type="Proteomes" id="UP001501570"/>
    </source>
</evidence>
<accession>A0ABP9RKP4</accession>
<organism evidence="2 3">
    <name type="scientific">Rugosimonospora acidiphila</name>
    <dbReference type="NCBI Taxonomy" id="556531"/>
    <lineage>
        <taxon>Bacteria</taxon>
        <taxon>Bacillati</taxon>
        <taxon>Actinomycetota</taxon>
        <taxon>Actinomycetes</taxon>
        <taxon>Micromonosporales</taxon>
        <taxon>Micromonosporaceae</taxon>
        <taxon>Rugosimonospora</taxon>
    </lineage>
</organism>
<dbReference type="InterPro" id="IPR006175">
    <property type="entry name" value="YjgF/YER057c/UK114"/>
</dbReference>
<comment type="caution">
    <text evidence="2">The sequence shown here is derived from an EMBL/GenBank/DDBJ whole genome shotgun (WGS) entry which is preliminary data.</text>
</comment>
<keyword evidence="3" id="KW-1185">Reference proteome</keyword>
<dbReference type="RefSeq" id="WP_345626080.1">
    <property type="nucleotide sequence ID" value="NZ_BAABJQ010000002.1"/>
</dbReference>
<dbReference type="PANTHER" id="PTHR11803:SF58">
    <property type="entry name" value="PROTEIN HMF1-RELATED"/>
    <property type="match status" value="1"/>
</dbReference>
<sequence length="136" mass="14387">MATITPISAENAAPFTLNGVPVHGSQAVLVDCGTHRLLYTSGQVAPAGPDGRGDIETQVRQVLDRVRGLVEAAGGQLTDVAKLMAWAPRREDVAVYASVRKEYFSHAPASTTVISELVEPDILIEVEAIAVISPAR</sequence>
<dbReference type="CDD" id="cd00448">
    <property type="entry name" value="YjgF_YER057c_UK114_family"/>
    <property type="match status" value="1"/>
</dbReference>